<dbReference type="Proteomes" id="UP000837857">
    <property type="component" value="Chromosome 20"/>
</dbReference>
<name>A0ABN8IDR1_9NEOP</name>
<keyword evidence="1" id="KW-0812">Transmembrane</keyword>
<evidence type="ECO:0000313" key="3">
    <source>
        <dbReference type="EMBL" id="CAH2051902.1"/>
    </source>
</evidence>
<proteinExistence type="predicted"/>
<feature type="non-terminal residue" evidence="3">
    <location>
        <position position="1"/>
    </location>
</feature>
<protein>
    <recommendedName>
        <fullName evidence="2">ER-bound oxygenase mpaB/mpaB'/Rubber oxygenase catalytic domain-containing protein</fullName>
    </recommendedName>
</protein>
<accession>A0ABN8IDR1</accession>
<dbReference type="EMBL" id="OW152832">
    <property type="protein sequence ID" value="CAH2051902.1"/>
    <property type="molecule type" value="Genomic_DNA"/>
</dbReference>
<feature type="domain" description="ER-bound oxygenase mpaB/mpaB'/Rubber oxygenase catalytic" evidence="2">
    <location>
        <begin position="57"/>
        <end position="282"/>
    </location>
</feature>
<evidence type="ECO:0000313" key="4">
    <source>
        <dbReference type="Proteomes" id="UP000837857"/>
    </source>
</evidence>
<keyword evidence="4" id="KW-1185">Reference proteome</keyword>
<feature type="transmembrane region" description="Helical" evidence="1">
    <location>
        <begin position="361"/>
        <end position="380"/>
    </location>
</feature>
<dbReference type="Pfam" id="PF09995">
    <property type="entry name" value="MPAB_Lcp_cat"/>
    <property type="match status" value="1"/>
</dbReference>
<evidence type="ECO:0000259" key="2">
    <source>
        <dbReference type="Pfam" id="PF09995"/>
    </source>
</evidence>
<evidence type="ECO:0000256" key="1">
    <source>
        <dbReference type="SAM" id="Phobius"/>
    </source>
</evidence>
<gene>
    <name evidence="3" type="ORF">IPOD504_LOCUS7992</name>
</gene>
<sequence length="422" mass="48922">MDISAEEFVNRILTKEASEQPSDTKRPEDIEMELPEWFSEKKYNQGRRFYWDNCFAITSSMLLGLVAVFAVPSILRVLISSRRSSTVYTAYRRYLSTVLHTVSWFENDLKPGSSSWRSLYTVRARHVRAGLAAKAKGVGTVSQRDLALTQFGFLGFAVLKPDKFGITQMQPGDWDAYVHFWRTIGHMIGLEDRYNICRDSFEETRRVCRVLLDRVFAPCLNSVPEYFEHMAHVMLDGMWCVNPTVNCDALLYWTRHLAEVPGYVYTEAERGLFQRTLRERMRGQPEDVGFDSAALIQKAALEGLSGQPKRLLYLRDYDTIETVPEYKRLSFAAKYKLSLNNFLVGFYTTYIGRLYLNLNFLFSIILMKYFPYLAFFRFGIKASFVNIFTEDPIDNTEPKPNSEYYKPLPPSTWYSDLASVLF</sequence>
<feature type="transmembrane region" description="Helical" evidence="1">
    <location>
        <begin position="55"/>
        <end position="75"/>
    </location>
</feature>
<dbReference type="InterPro" id="IPR018713">
    <property type="entry name" value="MPAB/Lcp_cat_dom"/>
</dbReference>
<organism evidence="3 4">
    <name type="scientific">Iphiclides podalirius</name>
    <name type="common">scarce swallowtail</name>
    <dbReference type="NCBI Taxonomy" id="110791"/>
    <lineage>
        <taxon>Eukaryota</taxon>
        <taxon>Metazoa</taxon>
        <taxon>Ecdysozoa</taxon>
        <taxon>Arthropoda</taxon>
        <taxon>Hexapoda</taxon>
        <taxon>Insecta</taxon>
        <taxon>Pterygota</taxon>
        <taxon>Neoptera</taxon>
        <taxon>Endopterygota</taxon>
        <taxon>Lepidoptera</taxon>
        <taxon>Glossata</taxon>
        <taxon>Ditrysia</taxon>
        <taxon>Papilionoidea</taxon>
        <taxon>Papilionidae</taxon>
        <taxon>Papilioninae</taxon>
        <taxon>Iphiclides</taxon>
    </lineage>
</organism>
<reference evidence="3" key="1">
    <citation type="submission" date="2022-03" db="EMBL/GenBank/DDBJ databases">
        <authorList>
            <person name="Martin H S."/>
        </authorList>
    </citation>
    <scope>NUCLEOTIDE SEQUENCE</scope>
</reference>
<keyword evidence="1" id="KW-0472">Membrane</keyword>
<dbReference type="PANTHER" id="PTHR37159:SF1">
    <property type="entry name" value="GH11867P"/>
    <property type="match status" value="1"/>
</dbReference>
<keyword evidence="1" id="KW-1133">Transmembrane helix</keyword>
<dbReference type="PANTHER" id="PTHR37159">
    <property type="entry name" value="GH11867P"/>
    <property type="match status" value="1"/>
</dbReference>